<accession>A0ABN8M6H3</accession>
<dbReference type="Pfam" id="PF23334">
    <property type="entry name" value="VWC2L_2nd"/>
    <property type="match status" value="1"/>
</dbReference>
<gene>
    <name evidence="2" type="ORF">PEVE_00021280</name>
</gene>
<dbReference type="InterPro" id="IPR001007">
    <property type="entry name" value="VWF_dom"/>
</dbReference>
<reference evidence="2 3" key="1">
    <citation type="submission" date="2022-05" db="EMBL/GenBank/DDBJ databases">
        <authorList>
            <consortium name="Genoscope - CEA"/>
            <person name="William W."/>
        </authorList>
    </citation>
    <scope>NUCLEOTIDE SEQUENCE [LARGE SCALE GENOMIC DNA]</scope>
</reference>
<dbReference type="SMART" id="SM00214">
    <property type="entry name" value="VWC"/>
    <property type="match status" value="1"/>
</dbReference>
<evidence type="ECO:0000313" key="3">
    <source>
        <dbReference type="Proteomes" id="UP001159427"/>
    </source>
</evidence>
<evidence type="ECO:0000313" key="2">
    <source>
        <dbReference type="EMBL" id="CAH3024009.1"/>
    </source>
</evidence>
<evidence type="ECO:0000259" key="1">
    <source>
        <dbReference type="PROSITE" id="PS50184"/>
    </source>
</evidence>
<keyword evidence="3" id="KW-1185">Reference proteome</keyword>
<dbReference type="PROSITE" id="PS50184">
    <property type="entry name" value="VWFC_2"/>
    <property type="match status" value="1"/>
</dbReference>
<name>A0ABN8M6H3_9CNID</name>
<sequence length="222" mass="25280">MCKRSGRLNCIHSHASYATCISSLRYRYLSCDLLVNCLECIPLNSVCKFNGKKFFQSEIIVLQDRKSLCKCEESKGWACQHDNSQQQMDPLSETPQCANPLTGEVYKEGEIWSLSECAHCLCGEFQTGNRPFSKMAVYCSVIQCSKPLCDDPFKIKGKCCSVCPQDYARVCHFEGVKYFHGELNVLPDRCTLCTCSYSKWQCSSSRCKFTKTIKEPLMMRPK</sequence>
<organism evidence="2 3">
    <name type="scientific">Porites evermanni</name>
    <dbReference type="NCBI Taxonomy" id="104178"/>
    <lineage>
        <taxon>Eukaryota</taxon>
        <taxon>Metazoa</taxon>
        <taxon>Cnidaria</taxon>
        <taxon>Anthozoa</taxon>
        <taxon>Hexacorallia</taxon>
        <taxon>Scleractinia</taxon>
        <taxon>Fungiina</taxon>
        <taxon>Poritidae</taxon>
        <taxon>Porites</taxon>
    </lineage>
</organism>
<feature type="domain" description="VWFC" evidence="1">
    <location>
        <begin position="95"/>
        <end position="164"/>
    </location>
</feature>
<proteinExistence type="predicted"/>
<dbReference type="Gene3D" id="6.20.200.20">
    <property type="match status" value="1"/>
</dbReference>
<dbReference type="Proteomes" id="UP001159427">
    <property type="component" value="Unassembled WGS sequence"/>
</dbReference>
<protein>
    <recommendedName>
        <fullName evidence="1">VWFC domain-containing protein</fullName>
    </recommendedName>
</protein>
<dbReference type="EMBL" id="CALNXI010000285">
    <property type="protein sequence ID" value="CAH3024009.1"/>
    <property type="molecule type" value="Genomic_DNA"/>
</dbReference>
<dbReference type="SUPFAM" id="SSF57603">
    <property type="entry name" value="FnI-like domain"/>
    <property type="match status" value="2"/>
</dbReference>
<comment type="caution">
    <text evidence="2">The sequence shown here is derived from an EMBL/GenBank/DDBJ whole genome shotgun (WGS) entry which is preliminary data.</text>
</comment>